<protein>
    <submittedName>
        <fullName evidence="8">2Fe-2S ferredoxin</fullName>
    </submittedName>
</protein>
<evidence type="ECO:0000259" key="7">
    <source>
        <dbReference type="PROSITE" id="PS51085"/>
    </source>
</evidence>
<dbReference type="InterPro" id="IPR036010">
    <property type="entry name" value="2Fe-2S_ferredoxin-like_sf"/>
</dbReference>
<dbReference type="GO" id="GO:0140647">
    <property type="term" value="P:P450-containing electron transport chain"/>
    <property type="evidence" value="ECO:0007669"/>
    <property type="project" value="InterPro"/>
</dbReference>
<dbReference type="Pfam" id="PF00111">
    <property type="entry name" value="Fer2"/>
    <property type="match status" value="1"/>
</dbReference>
<keyword evidence="3" id="KW-0479">Metal-binding</keyword>
<keyword evidence="2" id="KW-0001">2Fe-2S</keyword>
<dbReference type="GO" id="GO:0009055">
    <property type="term" value="F:electron transfer activity"/>
    <property type="evidence" value="ECO:0007669"/>
    <property type="project" value="TreeGrafter"/>
</dbReference>
<dbReference type="InterPro" id="IPR001055">
    <property type="entry name" value="Adrenodoxin-like"/>
</dbReference>
<evidence type="ECO:0000313" key="8">
    <source>
        <dbReference type="EMBL" id="KKB85009.1"/>
    </source>
</evidence>
<dbReference type="CDD" id="cd00207">
    <property type="entry name" value="fer2"/>
    <property type="match status" value="1"/>
</dbReference>
<keyword evidence="5" id="KW-0411">Iron-sulfur</keyword>
<dbReference type="InterPro" id="IPR001041">
    <property type="entry name" value="2Fe-2S_ferredoxin-type"/>
</dbReference>
<evidence type="ECO:0000256" key="2">
    <source>
        <dbReference type="ARBA" id="ARBA00022714"/>
    </source>
</evidence>
<comment type="similarity">
    <text evidence="1">Belongs to the adrenodoxin/putidaredoxin family.</text>
</comment>
<keyword evidence="4" id="KW-0408">Iron</keyword>
<dbReference type="AlphaFoldDB" id="A0A0F5LS68"/>
<dbReference type="InterPro" id="IPR012675">
    <property type="entry name" value="Beta-grasp_dom_sf"/>
</dbReference>
<evidence type="ECO:0000256" key="3">
    <source>
        <dbReference type="ARBA" id="ARBA00022723"/>
    </source>
</evidence>
<dbReference type="PANTHER" id="PTHR23426">
    <property type="entry name" value="FERREDOXIN/ADRENODOXIN"/>
    <property type="match status" value="1"/>
</dbReference>
<comment type="cofactor">
    <cofactor evidence="6">
        <name>[2Fe-2S] cluster</name>
        <dbReference type="ChEBI" id="CHEBI:190135"/>
    </cofactor>
</comment>
<dbReference type="EMBL" id="LAJF01000062">
    <property type="protein sequence ID" value="KKB85009.1"/>
    <property type="molecule type" value="Genomic_DNA"/>
</dbReference>
<comment type="caution">
    <text evidence="8">The sequence shown here is derived from an EMBL/GenBank/DDBJ whole genome shotgun (WGS) entry which is preliminary data.</text>
</comment>
<organism evidence="8 9">
    <name type="scientific">Devosia limi DSM 17137</name>
    <dbReference type="NCBI Taxonomy" id="1121477"/>
    <lineage>
        <taxon>Bacteria</taxon>
        <taxon>Pseudomonadati</taxon>
        <taxon>Pseudomonadota</taxon>
        <taxon>Alphaproteobacteria</taxon>
        <taxon>Hyphomicrobiales</taxon>
        <taxon>Devosiaceae</taxon>
        <taxon>Devosia</taxon>
    </lineage>
</organism>
<dbReference type="PANTHER" id="PTHR23426:SF65">
    <property type="entry name" value="FERREDOXIN-2, MITOCHONDRIAL"/>
    <property type="match status" value="1"/>
</dbReference>
<evidence type="ECO:0000256" key="1">
    <source>
        <dbReference type="ARBA" id="ARBA00010914"/>
    </source>
</evidence>
<evidence type="ECO:0000256" key="4">
    <source>
        <dbReference type="ARBA" id="ARBA00023004"/>
    </source>
</evidence>
<dbReference type="GO" id="GO:0051537">
    <property type="term" value="F:2 iron, 2 sulfur cluster binding"/>
    <property type="evidence" value="ECO:0007669"/>
    <property type="project" value="UniProtKB-KW"/>
</dbReference>
<keyword evidence="9" id="KW-1185">Reference proteome</keyword>
<evidence type="ECO:0000256" key="6">
    <source>
        <dbReference type="ARBA" id="ARBA00034078"/>
    </source>
</evidence>
<dbReference type="Gene3D" id="3.10.20.30">
    <property type="match status" value="1"/>
</dbReference>
<proteinExistence type="inferred from homology"/>
<dbReference type="PROSITE" id="PS00814">
    <property type="entry name" value="ADX"/>
    <property type="match status" value="1"/>
</dbReference>
<feature type="domain" description="2Fe-2S ferredoxin-type" evidence="7">
    <location>
        <begin position="2"/>
        <end position="105"/>
    </location>
</feature>
<dbReference type="PATRIC" id="fig|1121477.3.peg.2789"/>
<name>A0A0F5LS68_9HYPH</name>
<evidence type="ECO:0000256" key="5">
    <source>
        <dbReference type="ARBA" id="ARBA00023014"/>
    </source>
</evidence>
<accession>A0A0F5LS68</accession>
<gene>
    <name evidence="8" type="ORF">VW29_08475</name>
</gene>
<dbReference type="SUPFAM" id="SSF54292">
    <property type="entry name" value="2Fe-2S ferredoxin-like"/>
    <property type="match status" value="1"/>
</dbReference>
<dbReference type="RefSeq" id="WP_046135025.1">
    <property type="nucleotide sequence ID" value="NZ_FQVC01000004.1"/>
</dbReference>
<dbReference type="GO" id="GO:0046872">
    <property type="term" value="F:metal ion binding"/>
    <property type="evidence" value="ECO:0007669"/>
    <property type="project" value="UniProtKB-KW"/>
</dbReference>
<dbReference type="STRING" id="1121477.SAMN02745223_01771"/>
<reference evidence="8 9" key="1">
    <citation type="submission" date="2015-03" db="EMBL/GenBank/DDBJ databases">
        <authorList>
            <person name="Hassan Y.I."/>
            <person name="Lepp D."/>
            <person name="Zhou T."/>
        </authorList>
    </citation>
    <scope>NUCLEOTIDE SEQUENCE [LARGE SCALE GENOMIC DNA]</scope>
    <source>
        <strain evidence="8 9">DSM 17137</strain>
    </source>
</reference>
<dbReference type="InterPro" id="IPR018298">
    <property type="entry name" value="Adrenodoxin_Fe-S_BS"/>
</dbReference>
<dbReference type="PRINTS" id="PR00355">
    <property type="entry name" value="ADRENODOXIN"/>
</dbReference>
<dbReference type="OrthoDB" id="9799640at2"/>
<dbReference type="Proteomes" id="UP000033608">
    <property type="component" value="Unassembled WGS sequence"/>
</dbReference>
<evidence type="ECO:0000313" key="9">
    <source>
        <dbReference type="Proteomes" id="UP000033608"/>
    </source>
</evidence>
<dbReference type="PROSITE" id="PS51085">
    <property type="entry name" value="2FE2S_FER_2"/>
    <property type="match status" value="1"/>
</dbReference>
<sequence>MTKITFVQKDGERIETEAQLGSTVMETAIMNGVPGVIAECGGACTCATCHVYVDDAWTEAVGGPSAMEEDMLDFAFDVKATSRLSCQIKVKDHLDGLVVHVPSRQG</sequence>